<sequence length="170" mass="18567">MFADLHHAHQFVALHQGGSMDAGYKSVPGGTSFDWMNQSTSVYFGATHISEDNAAEHWLADDQVSNMGTGDVGMDGGRNEGMFNSYAAIQTYWHDTTTMDNLRGGASGVAGGQEISYNSNYNTVGAGNTLHVFSNDTFEAANGADLLDDGNNFSHRHYQMWQDYDKLTHI</sequence>
<name>A0A7S0QC33_9CRYP</name>
<evidence type="ECO:0000313" key="1">
    <source>
        <dbReference type="EMBL" id="CAD8629659.1"/>
    </source>
</evidence>
<protein>
    <submittedName>
        <fullName evidence="1">Uncharacterized protein</fullName>
    </submittedName>
</protein>
<gene>
    <name evidence="1" type="ORF">CCUR1050_LOCUS7338</name>
</gene>
<accession>A0A7S0QC33</accession>
<organism evidence="1">
    <name type="scientific">Cryptomonas curvata</name>
    <dbReference type="NCBI Taxonomy" id="233186"/>
    <lineage>
        <taxon>Eukaryota</taxon>
        <taxon>Cryptophyceae</taxon>
        <taxon>Cryptomonadales</taxon>
        <taxon>Cryptomonadaceae</taxon>
        <taxon>Cryptomonas</taxon>
    </lineage>
</organism>
<dbReference type="EMBL" id="HBEZ01013296">
    <property type="protein sequence ID" value="CAD8629659.1"/>
    <property type="molecule type" value="Transcribed_RNA"/>
</dbReference>
<proteinExistence type="predicted"/>
<dbReference type="AlphaFoldDB" id="A0A7S0QC33"/>
<reference evidence="1" key="1">
    <citation type="submission" date="2021-01" db="EMBL/GenBank/DDBJ databases">
        <authorList>
            <person name="Corre E."/>
            <person name="Pelletier E."/>
            <person name="Niang G."/>
            <person name="Scheremetjew M."/>
            <person name="Finn R."/>
            <person name="Kale V."/>
            <person name="Holt S."/>
            <person name="Cochrane G."/>
            <person name="Meng A."/>
            <person name="Brown T."/>
            <person name="Cohen L."/>
        </authorList>
    </citation>
    <scope>NUCLEOTIDE SEQUENCE</scope>
    <source>
        <strain evidence="1">CCAP979/52</strain>
    </source>
</reference>